<reference evidence="3" key="1">
    <citation type="submission" date="2023-03" db="EMBL/GenBank/DDBJ databases">
        <title>Massive genome expansion in bonnet fungi (Mycena s.s.) driven by repeated elements and novel gene families across ecological guilds.</title>
        <authorList>
            <consortium name="Lawrence Berkeley National Laboratory"/>
            <person name="Harder C.B."/>
            <person name="Miyauchi S."/>
            <person name="Viragh M."/>
            <person name="Kuo A."/>
            <person name="Thoen E."/>
            <person name="Andreopoulos B."/>
            <person name="Lu D."/>
            <person name="Skrede I."/>
            <person name="Drula E."/>
            <person name="Henrissat B."/>
            <person name="Morin E."/>
            <person name="Kohler A."/>
            <person name="Barry K."/>
            <person name="LaButti K."/>
            <person name="Morin E."/>
            <person name="Salamov A."/>
            <person name="Lipzen A."/>
            <person name="Mereny Z."/>
            <person name="Hegedus B."/>
            <person name="Baldrian P."/>
            <person name="Stursova M."/>
            <person name="Weitz H."/>
            <person name="Taylor A."/>
            <person name="Grigoriev I.V."/>
            <person name="Nagy L.G."/>
            <person name="Martin F."/>
            <person name="Kauserud H."/>
        </authorList>
    </citation>
    <scope>NUCLEOTIDE SEQUENCE</scope>
    <source>
        <strain evidence="3">CBHHK182m</strain>
    </source>
</reference>
<evidence type="ECO:0008006" key="5">
    <source>
        <dbReference type="Google" id="ProtNLM"/>
    </source>
</evidence>
<evidence type="ECO:0000256" key="2">
    <source>
        <dbReference type="SAM" id="SignalP"/>
    </source>
</evidence>
<evidence type="ECO:0000313" key="3">
    <source>
        <dbReference type="EMBL" id="KAJ7738643.1"/>
    </source>
</evidence>
<comment type="caution">
    <text evidence="3">The sequence shown here is derived from an EMBL/GenBank/DDBJ whole genome shotgun (WGS) entry which is preliminary data.</text>
</comment>
<gene>
    <name evidence="3" type="ORF">B0H16DRAFT_1465744</name>
</gene>
<evidence type="ECO:0000313" key="4">
    <source>
        <dbReference type="Proteomes" id="UP001215598"/>
    </source>
</evidence>
<proteinExistence type="predicted"/>
<organism evidence="3 4">
    <name type="scientific">Mycena metata</name>
    <dbReference type="NCBI Taxonomy" id="1033252"/>
    <lineage>
        <taxon>Eukaryota</taxon>
        <taxon>Fungi</taxon>
        <taxon>Dikarya</taxon>
        <taxon>Basidiomycota</taxon>
        <taxon>Agaricomycotina</taxon>
        <taxon>Agaricomycetes</taxon>
        <taxon>Agaricomycetidae</taxon>
        <taxon>Agaricales</taxon>
        <taxon>Marasmiineae</taxon>
        <taxon>Mycenaceae</taxon>
        <taxon>Mycena</taxon>
    </lineage>
</organism>
<feature type="coiled-coil region" evidence="1">
    <location>
        <begin position="163"/>
        <end position="190"/>
    </location>
</feature>
<dbReference type="Proteomes" id="UP001215598">
    <property type="component" value="Unassembled WGS sequence"/>
</dbReference>
<keyword evidence="2" id="KW-0732">Signal</keyword>
<keyword evidence="1" id="KW-0175">Coiled coil</keyword>
<feature type="chain" id="PRO_5041909880" description="Peptidase S74 domain-containing protein" evidence="2">
    <location>
        <begin position="29"/>
        <end position="191"/>
    </location>
</feature>
<accession>A0AAD7IAU4</accession>
<dbReference type="AlphaFoldDB" id="A0AAD7IAU4"/>
<name>A0AAD7IAU4_9AGAR</name>
<keyword evidence="4" id="KW-1185">Reference proteome</keyword>
<evidence type="ECO:0000256" key="1">
    <source>
        <dbReference type="SAM" id="Coils"/>
    </source>
</evidence>
<sequence length="191" mass="21242">MPKLLVSGGILACRKLLLKLLVSGAVSGSTEQKIGTAPDTNSIRSSIRTTEIVSDTRGFGAVEMDAEMTRFGNKIGLSKTFHIRTVIRNPETTLFLEYSNWRHRLLPKPTPPGFALVLEDIPSFADYDGTPMASYESLQQRDPDLDVFTLPTEVMVKFCIRSIAKANHENLELRREVDSLRGSVDSLKQEC</sequence>
<dbReference type="EMBL" id="JARKIB010000111">
    <property type="protein sequence ID" value="KAJ7738643.1"/>
    <property type="molecule type" value="Genomic_DNA"/>
</dbReference>
<feature type="signal peptide" evidence="2">
    <location>
        <begin position="1"/>
        <end position="28"/>
    </location>
</feature>
<protein>
    <recommendedName>
        <fullName evidence="5">Peptidase S74 domain-containing protein</fullName>
    </recommendedName>
</protein>